<dbReference type="Proteomes" id="UP000318833">
    <property type="component" value="Unassembled WGS sequence"/>
</dbReference>
<evidence type="ECO:0000313" key="1">
    <source>
        <dbReference type="EMBL" id="TSE06694.1"/>
    </source>
</evidence>
<sequence length="219" mass="26522">MKALLSMFFLLFVVSCSKTEVENKFRSDYVRLIQEYNNFYHSPLKNNTDLVEFQKYLDNKYDYIDYVKNNYHDLRIEDSLLIIKDKKSFFFRKEYKIDLKNEIPENNSCNFEEFVMGIHTYKDQEKIEVNLIKEELQKYLTIQFDSLVTLPFYSKNDLLIKRRKIITLKYYNNNISVLCHNDIFNNKILVDSLKSKIENYLKSLKPKYDYVLIPLEINE</sequence>
<gene>
    <name evidence="1" type="ORF">FOF46_18485</name>
</gene>
<accession>A0A554VGY3</accession>
<name>A0A554VGY3_9FLAO</name>
<dbReference type="AlphaFoldDB" id="A0A554VGY3"/>
<organism evidence="1 2">
    <name type="scientific">Aquimarina algiphila</name>
    <dbReference type="NCBI Taxonomy" id="2047982"/>
    <lineage>
        <taxon>Bacteria</taxon>
        <taxon>Pseudomonadati</taxon>
        <taxon>Bacteroidota</taxon>
        <taxon>Flavobacteriia</taxon>
        <taxon>Flavobacteriales</taxon>
        <taxon>Flavobacteriaceae</taxon>
        <taxon>Aquimarina</taxon>
    </lineage>
</organism>
<evidence type="ECO:0000313" key="2">
    <source>
        <dbReference type="Proteomes" id="UP000318833"/>
    </source>
</evidence>
<dbReference type="PROSITE" id="PS51257">
    <property type="entry name" value="PROKAR_LIPOPROTEIN"/>
    <property type="match status" value="1"/>
</dbReference>
<reference evidence="1 2" key="1">
    <citation type="submission" date="2019-07" db="EMBL/GenBank/DDBJ databases">
        <title>The draft genome sequence of Aquimarina algiphila M91.</title>
        <authorList>
            <person name="Meng X."/>
        </authorList>
    </citation>
    <scope>NUCLEOTIDE SEQUENCE [LARGE SCALE GENOMIC DNA]</scope>
    <source>
        <strain evidence="1 2">M91</strain>
    </source>
</reference>
<keyword evidence="2" id="KW-1185">Reference proteome</keyword>
<evidence type="ECO:0008006" key="3">
    <source>
        <dbReference type="Google" id="ProtNLM"/>
    </source>
</evidence>
<comment type="caution">
    <text evidence="1">The sequence shown here is derived from an EMBL/GenBank/DDBJ whole genome shotgun (WGS) entry which is preliminary data.</text>
</comment>
<protein>
    <recommendedName>
        <fullName evidence="3">Lipoprotein</fullName>
    </recommendedName>
</protein>
<proteinExistence type="predicted"/>
<dbReference type="EMBL" id="VLNR01000042">
    <property type="protein sequence ID" value="TSE06694.1"/>
    <property type="molecule type" value="Genomic_DNA"/>
</dbReference>
<dbReference type="RefSeq" id="WP_109435903.1">
    <property type="nucleotide sequence ID" value="NZ_CANMIK010000048.1"/>
</dbReference>